<dbReference type="AlphaFoldDB" id="A0A843W8G2"/>
<feature type="compositionally biased region" description="Polar residues" evidence="1">
    <location>
        <begin position="76"/>
        <end position="85"/>
    </location>
</feature>
<name>A0A843W8G2_COLES</name>
<feature type="region of interest" description="Disordered" evidence="1">
    <location>
        <begin position="76"/>
        <end position="107"/>
    </location>
</feature>
<evidence type="ECO:0000313" key="3">
    <source>
        <dbReference type="Proteomes" id="UP000652761"/>
    </source>
</evidence>
<gene>
    <name evidence="2" type="ORF">Taro_036027</name>
</gene>
<sequence>MGIKVRRTARIDRAAFSVGRYGTARSTLPTSSVDTGRPDGRLLPLNPTGIPPLPSSNPSLSFFSHSSLSILSYPTPSCSHGTQAGPSPWSKVQGYGKAHSGGRCSSY</sequence>
<accession>A0A843W8G2</accession>
<organism evidence="2 3">
    <name type="scientific">Colocasia esculenta</name>
    <name type="common">Wild taro</name>
    <name type="synonym">Arum esculentum</name>
    <dbReference type="NCBI Taxonomy" id="4460"/>
    <lineage>
        <taxon>Eukaryota</taxon>
        <taxon>Viridiplantae</taxon>
        <taxon>Streptophyta</taxon>
        <taxon>Embryophyta</taxon>
        <taxon>Tracheophyta</taxon>
        <taxon>Spermatophyta</taxon>
        <taxon>Magnoliopsida</taxon>
        <taxon>Liliopsida</taxon>
        <taxon>Araceae</taxon>
        <taxon>Aroideae</taxon>
        <taxon>Colocasieae</taxon>
        <taxon>Colocasia</taxon>
    </lineage>
</organism>
<evidence type="ECO:0000313" key="2">
    <source>
        <dbReference type="EMBL" id="MQM03248.1"/>
    </source>
</evidence>
<proteinExistence type="predicted"/>
<feature type="region of interest" description="Disordered" evidence="1">
    <location>
        <begin position="24"/>
        <end position="54"/>
    </location>
</feature>
<evidence type="ECO:0000256" key="1">
    <source>
        <dbReference type="SAM" id="MobiDB-lite"/>
    </source>
</evidence>
<reference evidence="2" key="1">
    <citation type="submission" date="2017-07" db="EMBL/GenBank/DDBJ databases">
        <title>Taro Niue Genome Assembly and Annotation.</title>
        <authorList>
            <person name="Atibalentja N."/>
            <person name="Keating K."/>
            <person name="Fields C.J."/>
        </authorList>
    </citation>
    <scope>NUCLEOTIDE SEQUENCE</scope>
    <source>
        <strain evidence="2">Niue_2</strain>
        <tissue evidence="2">Leaf</tissue>
    </source>
</reference>
<dbReference type="Proteomes" id="UP000652761">
    <property type="component" value="Unassembled WGS sequence"/>
</dbReference>
<protein>
    <submittedName>
        <fullName evidence="2">Uncharacterized protein</fullName>
    </submittedName>
</protein>
<keyword evidence="3" id="KW-1185">Reference proteome</keyword>
<comment type="caution">
    <text evidence="2">The sequence shown here is derived from an EMBL/GenBank/DDBJ whole genome shotgun (WGS) entry which is preliminary data.</text>
</comment>
<dbReference type="EMBL" id="NMUH01003000">
    <property type="protein sequence ID" value="MQM03248.1"/>
    <property type="molecule type" value="Genomic_DNA"/>
</dbReference>
<feature type="compositionally biased region" description="Polar residues" evidence="1">
    <location>
        <begin position="24"/>
        <end position="34"/>
    </location>
</feature>